<reference evidence="3" key="1">
    <citation type="submission" date="2022-11" db="EMBL/GenBank/DDBJ databases">
        <authorList>
            <person name="Kikuchi T."/>
        </authorList>
    </citation>
    <scope>NUCLEOTIDE SEQUENCE</scope>
    <source>
        <strain evidence="3">PS1010</strain>
    </source>
</reference>
<dbReference type="SUPFAM" id="SSF51905">
    <property type="entry name" value="FAD/NAD(P)-binding domain"/>
    <property type="match status" value="1"/>
</dbReference>
<dbReference type="Gene3D" id="3.90.660.10">
    <property type="match status" value="2"/>
</dbReference>
<gene>
    <name evidence="3" type="ORF">CAMP_LOCUS15771</name>
</gene>
<feature type="chain" id="PRO_5040506279" description="Amine oxidase domain-containing protein" evidence="1">
    <location>
        <begin position="16"/>
        <end position="435"/>
    </location>
</feature>
<evidence type="ECO:0000313" key="4">
    <source>
        <dbReference type="Proteomes" id="UP001152747"/>
    </source>
</evidence>
<dbReference type="PANTHER" id="PTHR10742:SF407">
    <property type="entry name" value="AMINE OXIDASE DOMAIN-CONTAINING PROTEIN"/>
    <property type="match status" value="1"/>
</dbReference>
<keyword evidence="1" id="KW-0732">Signal</keyword>
<evidence type="ECO:0000313" key="3">
    <source>
        <dbReference type="EMBL" id="CAI5453134.1"/>
    </source>
</evidence>
<evidence type="ECO:0000256" key="1">
    <source>
        <dbReference type="SAM" id="SignalP"/>
    </source>
</evidence>
<keyword evidence="4" id="KW-1185">Reference proteome</keyword>
<feature type="signal peptide" evidence="1">
    <location>
        <begin position="1"/>
        <end position="15"/>
    </location>
</feature>
<dbReference type="EMBL" id="CANHGI010000005">
    <property type="protein sequence ID" value="CAI5453134.1"/>
    <property type="molecule type" value="Genomic_DNA"/>
</dbReference>
<dbReference type="PANTHER" id="PTHR10742">
    <property type="entry name" value="FLAVIN MONOAMINE OXIDASE"/>
    <property type="match status" value="1"/>
</dbReference>
<dbReference type="InterPro" id="IPR036188">
    <property type="entry name" value="FAD/NAD-bd_sf"/>
</dbReference>
<name>A0A9P1IZQ9_9PELO</name>
<proteinExistence type="predicted"/>
<feature type="domain" description="Amine oxidase" evidence="2">
    <location>
        <begin position="27"/>
        <end position="431"/>
    </location>
</feature>
<evidence type="ECO:0000259" key="2">
    <source>
        <dbReference type="Pfam" id="PF01593"/>
    </source>
</evidence>
<dbReference type="InterPro" id="IPR050281">
    <property type="entry name" value="Flavin_monoamine_oxidase"/>
</dbReference>
<sequence>MLRLVLLIGFIFVNGEEVHVGIVGAGFAGLRAAKYFEDNGVRYTILEGSGRFGGRVYPFQYGDGFLQHGAEYVNGYDNEIYGIVKKYKLAADENSLPDDTPEFFVNGTLVPNNIIRTWQKFTDSLDLKLIQESESEPEKYGNLSILSRINFHFDNFVKNNTVVQRNIGIFRSLKDLYCNSYQIEWSSPIDQLAMENLNIWDDGKDVETVLNKYGFNTILQQYTSAIDKRNVVFNTKVMNVDYSSGKKVRVKTQNSTDYLFDFVIITSSLGYLKNNSISMFTPQLSLKKQNAIKNMGYGSNQKIFLEYSRPWWDPDSIIESASSSGNLLTLQQSSWASNILVAWIAGKNQLADLERVPDRIYKYSWIDDEFALGSYSFLKTGNGEDIIDQLALPIYRGKSPIICFAGEHTSPKMYQTTVGAIQSGLREAKRIVKLI</sequence>
<dbReference type="SUPFAM" id="SSF54373">
    <property type="entry name" value="FAD-linked reductases, C-terminal domain"/>
    <property type="match status" value="1"/>
</dbReference>
<dbReference type="InterPro" id="IPR002937">
    <property type="entry name" value="Amino_oxidase"/>
</dbReference>
<accession>A0A9P1IZQ9</accession>
<dbReference type="Proteomes" id="UP001152747">
    <property type="component" value="Unassembled WGS sequence"/>
</dbReference>
<dbReference type="GO" id="GO:0046592">
    <property type="term" value="F:polyamine oxidase activity"/>
    <property type="evidence" value="ECO:0007669"/>
    <property type="project" value="TreeGrafter"/>
</dbReference>
<dbReference type="Gene3D" id="3.50.50.60">
    <property type="entry name" value="FAD/NAD(P)-binding domain"/>
    <property type="match status" value="2"/>
</dbReference>
<dbReference type="AlphaFoldDB" id="A0A9P1IZQ9"/>
<protein>
    <recommendedName>
        <fullName evidence="2">Amine oxidase domain-containing protein</fullName>
    </recommendedName>
</protein>
<comment type="caution">
    <text evidence="3">The sequence shown here is derived from an EMBL/GenBank/DDBJ whole genome shotgun (WGS) entry which is preliminary data.</text>
</comment>
<dbReference type="OrthoDB" id="5046242at2759"/>
<dbReference type="Pfam" id="PF01593">
    <property type="entry name" value="Amino_oxidase"/>
    <property type="match status" value="1"/>
</dbReference>
<organism evidence="3 4">
    <name type="scientific">Caenorhabditis angaria</name>
    <dbReference type="NCBI Taxonomy" id="860376"/>
    <lineage>
        <taxon>Eukaryota</taxon>
        <taxon>Metazoa</taxon>
        <taxon>Ecdysozoa</taxon>
        <taxon>Nematoda</taxon>
        <taxon>Chromadorea</taxon>
        <taxon>Rhabditida</taxon>
        <taxon>Rhabditina</taxon>
        <taxon>Rhabditomorpha</taxon>
        <taxon>Rhabditoidea</taxon>
        <taxon>Rhabditidae</taxon>
        <taxon>Peloderinae</taxon>
        <taxon>Caenorhabditis</taxon>
    </lineage>
</organism>